<protein>
    <submittedName>
        <fullName evidence="1">Methyltransferase domain-containing protein</fullName>
    </submittedName>
</protein>
<comment type="caution">
    <text evidence="1">The sequence shown here is derived from an EMBL/GenBank/DDBJ whole genome shotgun (WGS) entry which is preliminary data.</text>
</comment>
<keyword evidence="1" id="KW-0808">Transferase</keyword>
<dbReference type="PANTHER" id="PTHR43861">
    <property type="entry name" value="TRANS-ACONITATE 2-METHYLTRANSFERASE-RELATED"/>
    <property type="match status" value="1"/>
</dbReference>
<keyword evidence="2" id="KW-1185">Reference proteome</keyword>
<dbReference type="RefSeq" id="WP_345435181.1">
    <property type="nucleotide sequence ID" value="NZ_BAABHK010000010.1"/>
</dbReference>
<evidence type="ECO:0000313" key="2">
    <source>
        <dbReference type="Proteomes" id="UP001501442"/>
    </source>
</evidence>
<dbReference type="InterPro" id="IPR029063">
    <property type="entry name" value="SAM-dependent_MTases_sf"/>
</dbReference>
<dbReference type="Gene3D" id="3.40.50.150">
    <property type="entry name" value="Vaccinia Virus protein VP39"/>
    <property type="match status" value="1"/>
</dbReference>
<dbReference type="PANTHER" id="PTHR43861:SF1">
    <property type="entry name" value="TRANS-ACONITATE 2-METHYLTRANSFERASE"/>
    <property type="match status" value="1"/>
</dbReference>
<dbReference type="GO" id="GO:0008168">
    <property type="term" value="F:methyltransferase activity"/>
    <property type="evidence" value="ECO:0007669"/>
    <property type="project" value="UniProtKB-KW"/>
</dbReference>
<dbReference type="SUPFAM" id="SSF53335">
    <property type="entry name" value="S-adenosyl-L-methionine-dependent methyltransferases"/>
    <property type="match status" value="1"/>
</dbReference>
<dbReference type="EMBL" id="BAABHK010000010">
    <property type="protein sequence ID" value="GAA4632179.1"/>
    <property type="molecule type" value="Genomic_DNA"/>
</dbReference>
<dbReference type="Proteomes" id="UP001501442">
    <property type="component" value="Unassembled WGS sequence"/>
</dbReference>
<dbReference type="GO" id="GO:0032259">
    <property type="term" value="P:methylation"/>
    <property type="evidence" value="ECO:0007669"/>
    <property type="project" value="UniProtKB-KW"/>
</dbReference>
<sequence length="258" mass="27095">MSGFGPGEGRWRARLGSLRQVVRQELVARQLAAHLPDAPPRRVLDLGCGQGTQLLRLARRGHAVTGLDASSALLGDLTTALGAEPAAVRERVRVVRGDVTRAAALCGTAVFDVVLCHGVLMYFADPGPLLDAVAAVAAPGALVSLLVRNGDALAMRPGLLGDWPAAAEAFDGTSYRNRIGVEARADRLADLTAALAERGLSVSAWYGVRVFTDTAADDAPVPEDLDALLAAEERGGRTDPYRRVAALLHVIARRSPGD</sequence>
<gene>
    <name evidence="1" type="ORF">GCM10023196_064560</name>
</gene>
<name>A0ABP8UHG4_9ACTN</name>
<keyword evidence="1" id="KW-0489">Methyltransferase</keyword>
<accession>A0ABP8UHG4</accession>
<dbReference type="Pfam" id="PF13489">
    <property type="entry name" value="Methyltransf_23"/>
    <property type="match status" value="1"/>
</dbReference>
<organism evidence="1 2">
    <name type="scientific">Actinoallomurus vinaceus</name>
    <dbReference type="NCBI Taxonomy" id="1080074"/>
    <lineage>
        <taxon>Bacteria</taxon>
        <taxon>Bacillati</taxon>
        <taxon>Actinomycetota</taxon>
        <taxon>Actinomycetes</taxon>
        <taxon>Streptosporangiales</taxon>
        <taxon>Thermomonosporaceae</taxon>
        <taxon>Actinoallomurus</taxon>
    </lineage>
</organism>
<evidence type="ECO:0000313" key="1">
    <source>
        <dbReference type="EMBL" id="GAA4632179.1"/>
    </source>
</evidence>
<reference evidence="2" key="1">
    <citation type="journal article" date="2019" name="Int. J. Syst. Evol. Microbiol.">
        <title>The Global Catalogue of Microorganisms (GCM) 10K type strain sequencing project: providing services to taxonomists for standard genome sequencing and annotation.</title>
        <authorList>
            <consortium name="The Broad Institute Genomics Platform"/>
            <consortium name="The Broad Institute Genome Sequencing Center for Infectious Disease"/>
            <person name="Wu L."/>
            <person name="Ma J."/>
        </authorList>
    </citation>
    <scope>NUCLEOTIDE SEQUENCE [LARGE SCALE GENOMIC DNA]</scope>
    <source>
        <strain evidence="2">JCM 17939</strain>
    </source>
</reference>
<proteinExistence type="predicted"/>
<dbReference type="CDD" id="cd02440">
    <property type="entry name" value="AdoMet_MTases"/>
    <property type="match status" value="1"/>
</dbReference>